<dbReference type="GO" id="GO:0016491">
    <property type="term" value="F:oxidoreductase activity"/>
    <property type="evidence" value="ECO:0007669"/>
    <property type="project" value="InterPro"/>
</dbReference>
<keyword evidence="7" id="KW-0413">Isomerase</keyword>
<dbReference type="PANTHER" id="PTHR42852">
    <property type="entry name" value="THIOL:DISULFIDE INTERCHANGE PROTEIN DSBE"/>
    <property type="match status" value="1"/>
</dbReference>
<dbReference type="OrthoDB" id="9796554at2"/>
<evidence type="ECO:0000256" key="2">
    <source>
        <dbReference type="ARBA" id="ARBA00022748"/>
    </source>
</evidence>
<dbReference type="GO" id="GO:0017004">
    <property type="term" value="P:cytochrome complex assembly"/>
    <property type="evidence" value="ECO:0007669"/>
    <property type="project" value="UniProtKB-KW"/>
</dbReference>
<keyword evidence="2" id="KW-0201">Cytochrome c-type biogenesis</keyword>
<protein>
    <submittedName>
        <fullName evidence="7">Thiol-disulfide isomerase or thioredoxin</fullName>
    </submittedName>
</protein>
<name>A0A1H0VK60_9ACTN</name>
<evidence type="ECO:0000256" key="5">
    <source>
        <dbReference type="ARBA" id="ARBA00023284"/>
    </source>
</evidence>
<dbReference type="InterPro" id="IPR050553">
    <property type="entry name" value="Thioredoxin_ResA/DsbE_sf"/>
</dbReference>
<comment type="subcellular location">
    <subcellularLocation>
        <location evidence="1">Cell envelope</location>
    </subcellularLocation>
</comment>
<dbReference type="InterPro" id="IPR017937">
    <property type="entry name" value="Thioredoxin_CS"/>
</dbReference>
<evidence type="ECO:0000256" key="4">
    <source>
        <dbReference type="ARBA" id="ARBA00023157"/>
    </source>
</evidence>
<evidence type="ECO:0000313" key="7">
    <source>
        <dbReference type="EMBL" id="SDP78810.1"/>
    </source>
</evidence>
<dbReference type="CDD" id="cd02966">
    <property type="entry name" value="TlpA_like_family"/>
    <property type="match status" value="1"/>
</dbReference>
<sequence length="181" mass="19379">MSVSGCGGAGGVGLTAGEGEFNFVSPGGKTRIVYPPGERQEVGDLAGGSVREPDTRISLSDHEGEAVLLNLWASWCGPCRAEADELERLAERTSEENVRFLGVNVRDDRDSARDFAHNLDVGYPSLYDPDGRVTLALRGLPLSTLPITLVLDRDHRVAAVFLGSVVGRDVMSVIEDVVREG</sequence>
<keyword evidence="8" id="KW-1185">Reference proteome</keyword>
<dbReference type="PROSITE" id="PS51352">
    <property type="entry name" value="THIOREDOXIN_2"/>
    <property type="match status" value="1"/>
</dbReference>
<dbReference type="Pfam" id="PF00578">
    <property type="entry name" value="AhpC-TSA"/>
    <property type="match status" value="1"/>
</dbReference>
<gene>
    <name evidence="7" type="ORF">SAMN04487905_10934</name>
</gene>
<keyword evidence="3" id="KW-0812">Transmembrane</keyword>
<dbReference type="InterPro" id="IPR036249">
    <property type="entry name" value="Thioredoxin-like_sf"/>
</dbReference>
<dbReference type="GO" id="GO:0016853">
    <property type="term" value="F:isomerase activity"/>
    <property type="evidence" value="ECO:0007669"/>
    <property type="project" value="UniProtKB-KW"/>
</dbReference>
<dbReference type="Proteomes" id="UP000199497">
    <property type="component" value="Unassembled WGS sequence"/>
</dbReference>
<dbReference type="PANTHER" id="PTHR42852:SF6">
    <property type="entry name" value="THIOL:DISULFIDE INTERCHANGE PROTEIN DSBE"/>
    <property type="match status" value="1"/>
</dbReference>
<dbReference type="PROSITE" id="PS00194">
    <property type="entry name" value="THIOREDOXIN_1"/>
    <property type="match status" value="1"/>
</dbReference>
<dbReference type="AlphaFoldDB" id="A0A1H0VK60"/>
<dbReference type="Gene3D" id="3.40.30.10">
    <property type="entry name" value="Glutaredoxin"/>
    <property type="match status" value="1"/>
</dbReference>
<reference evidence="8" key="1">
    <citation type="submission" date="2016-10" db="EMBL/GenBank/DDBJ databases">
        <authorList>
            <person name="Varghese N."/>
            <person name="Submissions S."/>
        </authorList>
    </citation>
    <scope>NUCLEOTIDE SEQUENCE [LARGE SCALE GENOMIC DNA]</scope>
    <source>
        <strain evidence="8">DSM 46732</strain>
    </source>
</reference>
<dbReference type="GO" id="GO:0030313">
    <property type="term" value="C:cell envelope"/>
    <property type="evidence" value="ECO:0007669"/>
    <property type="project" value="UniProtKB-SubCell"/>
</dbReference>
<keyword evidence="5" id="KW-0676">Redox-active center</keyword>
<dbReference type="EMBL" id="FNJR01000009">
    <property type="protein sequence ID" value="SDP78810.1"/>
    <property type="molecule type" value="Genomic_DNA"/>
</dbReference>
<evidence type="ECO:0000256" key="1">
    <source>
        <dbReference type="ARBA" id="ARBA00004196"/>
    </source>
</evidence>
<feature type="domain" description="Thioredoxin" evidence="6">
    <location>
        <begin position="14"/>
        <end position="179"/>
    </location>
</feature>
<evidence type="ECO:0000313" key="8">
    <source>
        <dbReference type="Proteomes" id="UP000199497"/>
    </source>
</evidence>
<evidence type="ECO:0000259" key="6">
    <source>
        <dbReference type="PROSITE" id="PS51352"/>
    </source>
</evidence>
<accession>A0A1H0VK60</accession>
<evidence type="ECO:0000256" key="3">
    <source>
        <dbReference type="ARBA" id="ARBA00022968"/>
    </source>
</evidence>
<dbReference type="GO" id="GO:0016209">
    <property type="term" value="F:antioxidant activity"/>
    <property type="evidence" value="ECO:0007669"/>
    <property type="project" value="InterPro"/>
</dbReference>
<dbReference type="SUPFAM" id="SSF52833">
    <property type="entry name" value="Thioredoxin-like"/>
    <property type="match status" value="1"/>
</dbReference>
<dbReference type="InterPro" id="IPR013766">
    <property type="entry name" value="Thioredoxin_domain"/>
</dbReference>
<proteinExistence type="predicted"/>
<keyword evidence="4" id="KW-1015">Disulfide bond</keyword>
<dbReference type="STRING" id="405564.SAMN04487905_10934"/>
<dbReference type="InterPro" id="IPR000866">
    <property type="entry name" value="AhpC/TSA"/>
</dbReference>
<keyword evidence="3" id="KW-0735">Signal-anchor</keyword>
<organism evidence="7 8">
    <name type="scientific">Actinopolyspora xinjiangensis</name>
    <dbReference type="NCBI Taxonomy" id="405564"/>
    <lineage>
        <taxon>Bacteria</taxon>
        <taxon>Bacillati</taxon>
        <taxon>Actinomycetota</taxon>
        <taxon>Actinomycetes</taxon>
        <taxon>Actinopolysporales</taxon>
        <taxon>Actinopolysporaceae</taxon>
        <taxon>Actinopolyspora</taxon>
    </lineage>
</organism>